<sequence length="162" mass="18330">MRGRARRIITLRDRRAAVLRRRSRPVTVVDRTIRRLVADMLASMRRAQGIGLAAPQIGVPLRVVVADVGAGPVAIVNPRLRRRGGTQVGIEGCLSIPGVFGDVRRARRIEVEGRSVRGRRILVRSQDLLARVFQHEIDHLNGVLFIDPGRLLRRRRRPRPLR</sequence>
<comment type="cofactor">
    <cofactor evidence="2">
        <name>Fe(2+)</name>
        <dbReference type="ChEBI" id="CHEBI:29033"/>
    </cofactor>
    <text evidence="2">Binds 1 Fe(2+) ion.</text>
</comment>
<dbReference type="CDD" id="cd00487">
    <property type="entry name" value="Pep_deformylase"/>
    <property type="match status" value="1"/>
</dbReference>
<evidence type="ECO:0000256" key="2">
    <source>
        <dbReference type="HAMAP-Rule" id="MF_00163"/>
    </source>
</evidence>
<dbReference type="InterPro" id="IPR023635">
    <property type="entry name" value="Peptide_deformylase"/>
</dbReference>
<evidence type="ECO:0000256" key="1">
    <source>
        <dbReference type="ARBA" id="ARBA00010759"/>
    </source>
</evidence>
<dbReference type="HAMAP" id="MF_00163">
    <property type="entry name" value="Pep_deformylase"/>
    <property type="match status" value="1"/>
</dbReference>
<keyword evidence="2" id="KW-0648">Protein biosynthesis</keyword>
<dbReference type="GO" id="GO:0042586">
    <property type="term" value="F:peptide deformylase activity"/>
    <property type="evidence" value="ECO:0007669"/>
    <property type="project" value="UniProtKB-UniRule"/>
</dbReference>
<dbReference type="EC" id="3.5.1.88" evidence="2"/>
<keyword evidence="2" id="KW-0479">Metal-binding</keyword>
<keyword evidence="2 3" id="KW-0378">Hydrolase</keyword>
<dbReference type="Gene3D" id="3.90.45.10">
    <property type="entry name" value="Peptide deformylase"/>
    <property type="match status" value="1"/>
</dbReference>
<evidence type="ECO:0000313" key="3">
    <source>
        <dbReference type="EMBL" id="TMI84371.1"/>
    </source>
</evidence>
<dbReference type="PANTHER" id="PTHR10458:SF22">
    <property type="entry name" value="PEPTIDE DEFORMYLASE"/>
    <property type="match status" value="1"/>
</dbReference>
<dbReference type="NCBIfam" id="TIGR00079">
    <property type="entry name" value="pept_deformyl"/>
    <property type="match status" value="1"/>
</dbReference>
<feature type="binding site" evidence="2">
    <location>
        <position position="93"/>
    </location>
    <ligand>
        <name>Fe cation</name>
        <dbReference type="ChEBI" id="CHEBI:24875"/>
    </ligand>
</feature>
<dbReference type="GO" id="GO:0046872">
    <property type="term" value="F:metal ion binding"/>
    <property type="evidence" value="ECO:0007669"/>
    <property type="project" value="UniProtKB-KW"/>
</dbReference>
<comment type="function">
    <text evidence="2">Removes the formyl group from the N-terminal Met of newly synthesized proteins. Requires at least a dipeptide for an efficient rate of reaction. N-terminal L-methionine is a prerequisite for activity but the enzyme has broad specificity at other positions.</text>
</comment>
<comment type="catalytic activity">
    <reaction evidence="2">
        <text>N-terminal N-formyl-L-methionyl-[peptide] + H2O = N-terminal L-methionyl-[peptide] + formate</text>
        <dbReference type="Rhea" id="RHEA:24420"/>
        <dbReference type="Rhea" id="RHEA-COMP:10639"/>
        <dbReference type="Rhea" id="RHEA-COMP:10640"/>
        <dbReference type="ChEBI" id="CHEBI:15377"/>
        <dbReference type="ChEBI" id="CHEBI:15740"/>
        <dbReference type="ChEBI" id="CHEBI:49298"/>
        <dbReference type="ChEBI" id="CHEBI:64731"/>
        <dbReference type="EC" id="3.5.1.88"/>
    </reaction>
</comment>
<gene>
    <name evidence="2 3" type="primary">def</name>
    <name evidence="3" type="ORF">E6H04_01440</name>
</gene>
<dbReference type="InterPro" id="IPR036821">
    <property type="entry name" value="Peptide_deformylase_sf"/>
</dbReference>
<dbReference type="PANTHER" id="PTHR10458">
    <property type="entry name" value="PEPTIDE DEFORMYLASE"/>
    <property type="match status" value="1"/>
</dbReference>
<protein>
    <recommendedName>
        <fullName evidence="2">Peptide deformylase</fullName>
        <shortName evidence="2">PDF</shortName>
        <ecNumber evidence="2">3.5.1.88</ecNumber>
    </recommendedName>
    <alternativeName>
        <fullName evidence="2">Polypeptide deformylase</fullName>
    </alternativeName>
</protein>
<dbReference type="NCBIfam" id="NF001159">
    <property type="entry name" value="PRK00150.1-3"/>
    <property type="match status" value="1"/>
</dbReference>
<dbReference type="Proteomes" id="UP000320048">
    <property type="component" value="Unassembled WGS sequence"/>
</dbReference>
<name>A0A537JLD4_9BACT</name>
<feature type="active site" evidence="2">
    <location>
        <position position="136"/>
    </location>
</feature>
<dbReference type="GO" id="GO:0006412">
    <property type="term" value="P:translation"/>
    <property type="evidence" value="ECO:0007669"/>
    <property type="project" value="UniProtKB-UniRule"/>
</dbReference>
<evidence type="ECO:0000313" key="4">
    <source>
        <dbReference type="Proteomes" id="UP000320048"/>
    </source>
</evidence>
<keyword evidence="2" id="KW-0408">Iron</keyword>
<proteinExistence type="inferred from homology"/>
<comment type="caution">
    <text evidence="3">The sequence shown here is derived from an EMBL/GenBank/DDBJ whole genome shotgun (WGS) entry which is preliminary data.</text>
</comment>
<feature type="binding site" evidence="2">
    <location>
        <position position="139"/>
    </location>
    <ligand>
        <name>Fe cation</name>
        <dbReference type="ChEBI" id="CHEBI:24875"/>
    </ligand>
</feature>
<feature type="binding site" evidence="2">
    <location>
        <position position="135"/>
    </location>
    <ligand>
        <name>Fe cation</name>
        <dbReference type="ChEBI" id="CHEBI:24875"/>
    </ligand>
</feature>
<accession>A0A537JLD4</accession>
<comment type="similarity">
    <text evidence="1 2">Belongs to the polypeptide deformylase family.</text>
</comment>
<dbReference type="AlphaFoldDB" id="A0A537JLD4"/>
<dbReference type="PIRSF" id="PIRSF004749">
    <property type="entry name" value="Pep_def"/>
    <property type="match status" value="1"/>
</dbReference>
<dbReference type="SUPFAM" id="SSF56420">
    <property type="entry name" value="Peptide deformylase"/>
    <property type="match status" value="1"/>
</dbReference>
<reference evidence="3 4" key="1">
    <citation type="journal article" date="2019" name="Nat. Microbiol.">
        <title>Mediterranean grassland soil C-N compound turnover is dependent on rainfall and depth, and is mediated by genomically divergent microorganisms.</title>
        <authorList>
            <person name="Diamond S."/>
            <person name="Andeer P.F."/>
            <person name="Li Z."/>
            <person name="Crits-Christoph A."/>
            <person name="Burstein D."/>
            <person name="Anantharaman K."/>
            <person name="Lane K.R."/>
            <person name="Thomas B.C."/>
            <person name="Pan C."/>
            <person name="Northen T.R."/>
            <person name="Banfield J.F."/>
        </authorList>
    </citation>
    <scope>NUCLEOTIDE SEQUENCE [LARGE SCALE GENOMIC DNA]</scope>
    <source>
        <strain evidence="3">NP_7</strain>
    </source>
</reference>
<dbReference type="Pfam" id="PF01327">
    <property type="entry name" value="Pep_deformylase"/>
    <property type="match status" value="1"/>
</dbReference>
<dbReference type="EMBL" id="VBAO01000034">
    <property type="protein sequence ID" value="TMI84371.1"/>
    <property type="molecule type" value="Genomic_DNA"/>
</dbReference>
<organism evidence="3 4">
    <name type="scientific">Candidatus Segetimicrobium genomatis</name>
    <dbReference type="NCBI Taxonomy" id="2569760"/>
    <lineage>
        <taxon>Bacteria</taxon>
        <taxon>Bacillati</taxon>
        <taxon>Candidatus Sysuimicrobiota</taxon>
        <taxon>Candidatus Sysuimicrobiia</taxon>
        <taxon>Candidatus Sysuimicrobiales</taxon>
        <taxon>Candidatus Segetimicrobiaceae</taxon>
        <taxon>Candidatus Segetimicrobium</taxon>
    </lineage>
</organism>
<dbReference type="PRINTS" id="PR01576">
    <property type="entry name" value="PDEFORMYLASE"/>
</dbReference>